<dbReference type="RefSeq" id="WP_043873575.1">
    <property type="nucleotide sequence ID" value="NZ_CCVW01000001.1"/>
</dbReference>
<evidence type="ECO:0000313" key="5">
    <source>
        <dbReference type="EMBL" id="CDZ77187.1"/>
    </source>
</evidence>
<sequence>MQERFEVPQNSDELKIYVNRSKGILAGNFVGDGLGVHKEYALIDYKGITQEAASKLSPEGKGGPTGEFYNKPGQWSDDAAQSACLADALEYMRRAKLEKFPSAYFMDRIADWYTKGLYSGLSPENSFPSVGLGKTVGKMFFQWSSLAGTQAEINLSFQMIEYVGSIPKLPSLLRLPIDDLKSKDKADEYKNLETSKKSKAFKVNVETIECLLENLNSKEPLSEPLNALKKDLLLAEGKLKKIIAEAKANPAAFSYQQTISGAKDETDRNKKLEFANGNASIMRLGACALYAKTLEEAMELAYRQSIVTTPGRQSADTSRFLTFLIWQARHSRIKDPKELIKWLLSKENLDYFIQVANSQVLPTMESGYTKEGIVTLAPQVEALCKSRIWELPMPEKHAEEGIINKKDNDVDRGYYGAYVMDNIPLVLHALNHSESFEMLLATLVLAGGDADSNGAVAGQLGGAIYGFDAIPWRWMYWVGQHTLSPRVYPESKNNFLDLNNTIIERLIPESKEAKKKYALTAKEAQYTQDDRFVYLQFPSEQQKQVEEYLAAFNIPSIPCRDTKIGQLFFPQPEVVVEGIIVRMEKAVYEKFVKESPEIYPMLSNIEKETRSFKTYPVITVAKMANKEETCFLEFDNHRDAYMFASYYDTNYKGDYKKCFPNTGPLGKGGMRRVSDPIEMSSGKAIYPMTGEQYKKFCNDNPGLNLPQFAELAIFPQAKYEELRIKTKKEAHSLPGYPVVEGQLEAQPEVPALPDSPDKAPPQAEVIPVPEQPQKAANRQPQEEQPADITPSQEEVIATPEKPQKAANRQAKEQYSEWAHVSFGADYDKAVRDEATGNIEFYYPAAKGEAIYNKLKQACKSAESFIKYDATQGKIIFEKSKGTKPGSLGVFESSFGHLAINFAEEADARKCFEILQLNKFPAVSRDVLMAFLGSDAKKAVAYIHPNFFNQVQLVDELSDVPHESFKSAFKIITTKDIRELFYLVKESYLQGPDKEKKQACFDKSLRTLEYCFAADPSKLVGAFGFKFMTNPVNILRAFFKQTRVEGDKSVRTLQILIAGMLLKRVGFKFADENPEKLINCISAGLRKLAKKPKPALPPRKVASPRDAIPYPDEVCWVDDSNPEMAKAGKMVAFCKFQDEAKATRFAKQWPIKDHADPRPAPSNAFTNPVGVLTDCFYVVVGDGRLEAYLDSKDENQSNVAKKLLNFKLTPNVVVWGATKGETVSFCSFHSRTAAETWATFWKLDPDSISQIDTVFKVRLPETRLREFAKLDDLYNSWANEILKSKEVIKSPLVLNSIFNSPAQKDGVDKKDPELNSLFDSPAQSDEVDKKVAELDQESQGFTNS</sequence>
<dbReference type="PANTHER" id="PTHR16222:SF24">
    <property type="entry name" value="ADP-RIBOSYLHYDROLASE ARH3"/>
    <property type="match status" value="1"/>
</dbReference>
<dbReference type="InterPro" id="IPR050792">
    <property type="entry name" value="ADP-ribosylglycohydrolase"/>
</dbReference>
<comment type="similarity">
    <text evidence="1">Belongs to the ADP-ribosylglycohydrolase family.</text>
</comment>
<dbReference type="EMBL" id="CCSB01000001">
    <property type="protein sequence ID" value="CDZ77187.1"/>
    <property type="molecule type" value="Genomic_DNA"/>
</dbReference>
<evidence type="ECO:0000256" key="4">
    <source>
        <dbReference type="SAM" id="MobiDB-lite"/>
    </source>
</evidence>
<keyword evidence="2 5" id="KW-0378">Hydrolase</keyword>
<reference evidence="5 6" key="1">
    <citation type="submission" date="2014-06" db="EMBL/GenBank/DDBJ databases">
        <authorList>
            <person name="Urmite Genomes Urmite Genomes"/>
        </authorList>
    </citation>
    <scope>NUCLEOTIDE SEQUENCE [LARGE SCALE GENOMIC DNA]</scope>
</reference>
<comment type="cofactor">
    <cofactor evidence="3">
        <name>Mg(2+)</name>
        <dbReference type="ChEBI" id="CHEBI:18420"/>
    </cofactor>
    <text evidence="3">Binds 2 magnesium ions per subunit.</text>
</comment>
<feature type="binding site" evidence="3">
    <location>
        <position position="449"/>
    </location>
    <ligand>
        <name>Mg(2+)</name>
        <dbReference type="ChEBI" id="CHEBI:18420"/>
        <label>1</label>
    </ligand>
</feature>
<dbReference type="InterPro" id="IPR005502">
    <property type="entry name" value="Ribosyl_crysJ1"/>
</dbReference>
<keyword evidence="3" id="KW-0460">Magnesium</keyword>
<keyword evidence="3" id="KW-0479">Metal-binding</keyword>
<dbReference type="Pfam" id="PF03747">
    <property type="entry name" value="ADP_ribosyl_GH"/>
    <property type="match status" value="2"/>
</dbReference>
<evidence type="ECO:0000256" key="2">
    <source>
        <dbReference type="ARBA" id="ARBA00022801"/>
    </source>
</evidence>
<feature type="region of interest" description="Disordered" evidence="4">
    <location>
        <begin position="770"/>
        <end position="794"/>
    </location>
</feature>
<feature type="binding site" evidence="3">
    <location>
        <position position="452"/>
    </location>
    <ligand>
        <name>Mg(2+)</name>
        <dbReference type="ChEBI" id="CHEBI:18420"/>
        <label>1</label>
    </ligand>
</feature>
<evidence type="ECO:0000256" key="3">
    <source>
        <dbReference type="PIRSR" id="PIRSR605502-1"/>
    </source>
</evidence>
<dbReference type="GO" id="GO:0046872">
    <property type="term" value="F:metal ion binding"/>
    <property type="evidence" value="ECO:0007669"/>
    <property type="project" value="UniProtKB-KW"/>
</dbReference>
<organism evidence="5 6">
    <name type="scientific">Legionella massiliensis</name>
    <dbReference type="NCBI Taxonomy" id="1034943"/>
    <lineage>
        <taxon>Bacteria</taxon>
        <taxon>Pseudomonadati</taxon>
        <taxon>Pseudomonadota</taxon>
        <taxon>Gammaproteobacteria</taxon>
        <taxon>Legionellales</taxon>
        <taxon>Legionellaceae</taxon>
        <taxon>Legionella</taxon>
    </lineage>
</organism>
<accession>A0A078KW01</accession>
<feature type="binding site" evidence="3">
    <location>
        <position position="451"/>
    </location>
    <ligand>
        <name>Mg(2+)</name>
        <dbReference type="ChEBI" id="CHEBI:18420"/>
        <label>1</label>
    </ligand>
</feature>
<gene>
    <name evidence="5" type="primary">draG</name>
    <name evidence="5" type="ORF">BN59_01469</name>
</gene>
<evidence type="ECO:0000256" key="1">
    <source>
        <dbReference type="ARBA" id="ARBA00010702"/>
    </source>
</evidence>
<dbReference type="PANTHER" id="PTHR16222">
    <property type="entry name" value="ADP-RIBOSYLGLYCOHYDROLASE"/>
    <property type="match status" value="1"/>
</dbReference>
<feature type="region of interest" description="Disordered" evidence="4">
    <location>
        <begin position="1302"/>
        <end position="1327"/>
    </location>
</feature>
<name>A0A078KW01_9GAMM</name>
<dbReference type="Gene3D" id="1.10.4080.10">
    <property type="entry name" value="ADP-ribosylation/Crystallin J1"/>
    <property type="match status" value="2"/>
</dbReference>
<dbReference type="eggNOG" id="COG1397">
    <property type="taxonomic scope" value="Bacteria"/>
</dbReference>
<dbReference type="InterPro" id="IPR036705">
    <property type="entry name" value="Ribosyl_crysJ1_sf"/>
</dbReference>
<protein>
    <submittedName>
        <fullName evidence="5">ADP-ribosyl-[dinitrogen reductase] glycohydrolase</fullName>
    </submittedName>
</protein>
<dbReference type="STRING" id="1034943.BN59_01469"/>
<dbReference type="Proteomes" id="UP000044071">
    <property type="component" value="Unassembled WGS sequence"/>
</dbReference>
<proteinExistence type="inferred from homology"/>
<keyword evidence="6" id="KW-1185">Reference proteome</keyword>
<evidence type="ECO:0000313" key="6">
    <source>
        <dbReference type="Proteomes" id="UP000044071"/>
    </source>
</evidence>
<dbReference type="GO" id="GO:0016787">
    <property type="term" value="F:hydrolase activity"/>
    <property type="evidence" value="ECO:0007669"/>
    <property type="project" value="UniProtKB-KW"/>
</dbReference>
<dbReference type="OrthoDB" id="9798107at2"/>
<dbReference type="SUPFAM" id="SSF101478">
    <property type="entry name" value="ADP-ribosylglycohydrolase"/>
    <property type="match status" value="2"/>
</dbReference>